<comment type="caution">
    <text evidence="6">The sequence shown here is derived from an EMBL/GenBank/DDBJ whole genome shotgun (WGS) entry which is preliminary data.</text>
</comment>
<sequence length="209" mass="23450">MNTRNIKVSIIEDDETIRHGYSFLIGETEGYEVVSAYSSYEDAARKIALDKPEVILLDIELPGTNGIDAIPKLKKLVPQAYILILTVYESEKQIFNALSNGASGYLTKNTPSARIIESIKEVKDGGGPMSINIAKLVIRSFQKNQESPLSKRETQILEMIRDGKNRTQIARELFIDPETVRSHVKNIYVKLDVNSRADAIKTARENKLI</sequence>
<dbReference type="EMBL" id="SACK01000002">
    <property type="protein sequence ID" value="RVU01241.1"/>
    <property type="molecule type" value="Genomic_DNA"/>
</dbReference>
<protein>
    <submittedName>
        <fullName evidence="6">Response regulator transcription factor</fullName>
    </submittedName>
</protein>
<accession>A0A3S2ULJ8</accession>
<evidence type="ECO:0000259" key="4">
    <source>
        <dbReference type="PROSITE" id="PS50043"/>
    </source>
</evidence>
<organism evidence="6 7">
    <name type="scientific">Mucilaginibacter limnophilus</name>
    <dbReference type="NCBI Taxonomy" id="1932778"/>
    <lineage>
        <taxon>Bacteria</taxon>
        <taxon>Pseudomonadati</taxon>
        <taxon>Bacteroidota</taxon>
        <taxon>Sphingobacteriia</taxon>
        <taxon>Sphingobacteriales</taxon>
        <taxon>Sphingobacteriaceae</taxon>
        <taxon>Mucilaginibacter</taxon>
    </lineage>
</organism>
<proteinExistence type="predicted"/>
<dbReference type="SMART" id="SM00421">
    <property type="entry name" value="HTH_LUXR"/>
    <property type="match status" value="1"/>
</dbReference>
<dbReference type="Pfam" id="PF00072">
    <property type="entry name" value="Response_reg"/>
    <property type="match status" value="1"/>
</dbReference>
<dbReference type="PROSITE" id="PS50110">
    <property type="entry name" value="RESPONSE_REGULATORY"/>
    <property type="match status" value="1"/>
</dbReference>
<gene>
    <name evidence="6" type="ORF">EOD41_04550</name>
</gene>
<dbReference type="PRINTS" id="PR00038">
    <property type="entry name" value="HTHLUXR"/>
</dbReference>
<evidence type="ECO:0000256" key="3">
    <source>
        <dbReference type="PROSITE-ProRule" id="PRU00169"/>
    </source>
</evidence>
<dbReference type="SUPFAM" id="SSF52172">
    <property type="entry name" value="CheY-like"/>
    <property type="match status" value="1"/>
</dbReference>
<dbReference type="PANTHER" id="PTHR43214">
    <property type="entry name" value="TWO-COMPONENT RESPONSE REGULATOR"/>
    <property type="match status" value="1"/>
</dbReference>
<feature type="domain" description="HTH luxR-type" evidence="4">
    <location>
        <begin position="142"/>
        <end position="207"/>
    </location>
</feature>
<dbReference type="CDD" id="cd06170">
    <property type="entry name" value="LuxR_C_like"/>
    <property type="match status" value="1"/>
</dbReference>
<dbReference type="AlphaFoldDB" id="A0A3S2ULJ8"/>
<evidence type="ECO:0000256" key="1">
    <source>
        <dbReference type="ARBA" id="ARBA00022553"/>
    </source>
</evidence>
<dbReference type="SUPFAM" id="SSF46894">
    <property type="entry name" value="C-terminal effector domain of the bipartite response regulators"/>
    <property type="match status" value="1"/>
</dbReference>
<dbReference type="CDD" id="cd17535">
    <property type="entry name" value="REC_NarL-like"/>
    <property type="match status" value="1"/>
</dbReference>
<dbReference type="RefSeq" id="WP_127703616.1">
    <property type="nucleotide sequence ID" value="NZ_SACK01000002.1"/>
</dbReference>
<keyword evidence="2" id="KW-0238">DNA-binding</keyword>
<keyword evidence="7" id="KW-1185">Reference proteome</keyword>
<name>A0A3S2ULJ8_9SPHI</name>
<dbReference type="GO" id="GO:0006355">
    <property type="term" value="P:regulation of DNA-templated transcription"/>
    <property type="evidence" value="ECO:0007669"/>
    <property type="project" value="InterPro"/>
</dbReference>
<feature type="modified residue" description="4-aspartylphosphate" evidence="3">
    <location>
        <position position="58"/>
    </location>
</feature>
<dbReference type="Gene3D" id="3.40.50.2300">
    <property type="match status" value="1"/>
</dbReference>
<dbReference type="InterPro" id="IPR001789">
    <property type="entry name" value="Sig_transdc_resp-reg_receiver"/>
</dbReference>
<dbReference type="GO" id="GO:0000160">
    <property type="term" value="P:phosphorelay signal transduction system"/>
    <property type="evidence" value="ECO:0007669"/>
    <property type="project" value="InterPro"/>
</dbReference>
<evidence type="ECO:0000313" key="6">
    <source>
        <dbReference type="EMBL" id="RVU01241.1"/>
    </source>
</evidence>
<dbReference type="InterPro" id="IPR011006">
    <property type="entry name" value="CheY-like_superfamily"/>
</dbReference>
<keyword evidence="1 3" id="KW-0597">Phosphoprotein</keyword>
<dbReference type="InterPro" id="IPR039420">
    <property type="entry name" value="WalR-like"/>
</dbReference>
<dbReference type="Proteomes" id="UP000282759">
    <property type="component" value="Unassembled WGS sequence"/>
</dbReference>
<dbReference type="OrthoDB" id="9797341at2"/>
<dbReference type="GO" id="GO:0003677">
    <property type="term" value="F:DNA binding"/>
    <property type="evidence" value="ECO:0007669"/>
    <property type="project" value="UniProtKB-KW"/>
</dbReference>
<dbReference type="InterPro" id="IPR016032">
    <property type="entry name" value="Sig_transdc_resp-reg_C-effctor"/>
</dbReference>
<dbReference type="InterPro" id="IPR000792">
    <property type="entry name" value="Tscrpt_reg_LuxR_C"/>
</dbReference>
<dbReference type="SMART" id="SM00448">
    <property type="entry name" value="REC"/>
    <property type="match status" value="1"/>
</dbReference>
<dbReference type="PROSITE" id="PS50043">
    <property type="entry name" value="HTH_LUXR_2"/>
    <property type="match status" value="1"/>
</dbReference>
<evidence type="ECO:0000259" key="5">
    <source>
        <dbReference type="PROSITE" id="PS50110"/>
    </source>
</evidence>
<evidence type="ECO:0000313" key="7">
    <source>
        <dbReference type="Proteomes" id="UP000282759"/>
    </source>
</evidence>
<evidence type="ECO:0000256" key="2">
    <source>
        <dbReference type="ARBA" id="ARBA00023125"/>
    </source>
</evidence>
<reference evidence="6 7" key="1">
    <citation type="submission" date="2019-01" db="EMBL/GenBank/DDBJ databases">
        <authorList>
            <person name="Chen W.-M."/>
        </authorList>
    </citation>
    <scope>NUCLEOTIDE SEQUENCE [LARGE SCALE GENOMIC DNA]</scope>
    <source>
        <strain evidence="6 7">YBJ-36</strain>
    </source>
</reference>
<feature type="domain" description="Response regulatory" evidence="5">
    <location>
        <begin position="7"/>
        <end position="123"/>
    </location>
</feature>
<dbReference type="Pfam" id="PF00196">
    <property type="entry name" value="GerE"/>
    <property type="match status" value="1"/>
</dbReference>
<dbReference type="InterPro" id="IPR058245">
    <property type="entry name" value="NreC/VraR/RcsB-like_REC"/>
</dbReference>